<dbReference type="AlphaFoldDB" id="A0ABD3R7R6"/>
<accession>A0ABD3R7R6</accession>
<dbReference type="Gene3D" id="1.10.287.2900">
    <property type="match status" value="1"/>
</dbReference>
<dbReference type="EMBL" id="JALLPB020000651">
    <property type="protein sequence ID" value="KAL3807276.1"/>
    <property type="molecule type" value="Genomic_DNA"/>
</dbReference>
<keyword evidence="2" id="KW-1185">Reference proteome</keyword>
<protein>
    <recommendedName>
        <fullName evidence="3">IMS import disulfide relay-system CHCH-CHCH-like Cx9C domain-containing protein</fullName>
    </recommendedName>
</protein>
<dbReference type="Proteomes" id="UP001530377">
    <property type="component" value="Unassembled WGS sequence"/>
</dbReference>
<name>A0ABD3R7R6_9STRA</name>
<reference evidence="1 2" key="1">
    <citation type="submission" date="2024-10" db="EMBL/GenBank/DDBJ databases">
        <title>Updated reference genomes for cyclostephanoid diatoms.</title>
        <authorList>
            <person name="Roberts W.R."/>
            <person name="Alverson A.J."/>
        </authorList>
    </citation>
    <scope>NUCLEOTIDE SEQUENCE [LARGE SCALE GENOMIC DNA]</scope>
    <source>
        <strain evidence="1 2">AJA228-03</strain>
    </source>
</reference>
<evidence type="ECO:0008006" key="3">
    <source>
        <dbReference type="Google" id="ProtNLM"/>
    </source>
</evidence>
<proteinExistence type="predicted"/>
<organism evidence="1 2">
    <name type="scientific">Cyclostephanos tholiformis</name>
    <dbReference type="NCBI Taxonomy" id="382380"/>
    <lineage>
        <taxon>Eukaryota</taxon>
        <taxon>Sar</taxon>
        <taxon>Stramenopiles</taxon>
        <taxon>Ochrophyta</taxon>
        <taxon>Bacillariophyta</taxon>
        <taxon>Coscinodiscophyceae</taxon>
        <taxon>Thalassiosirophycidae</taxon>
        <taxon>Stephanodiscales</taxon>
        <taxon>Stephanodiscaceae</taxon>
        <taxon>Cyclostephanos</taxon>
    </lineage>
</organism>
<comment type="caution">
    <text evidence="1">The sequence shown here is derived from an EMBL/GenBank/DDBJ whole genome shotgun (WGS) entry which is preliminary data.</text>
</comment>
<evidence type="ECO:0000313" key="1">
    <source>
        <dbReference type="EMBL" id="KAL3807276.1"/>
    </source>
</evidence>
<evidence type="ECO:0000313" key="2">
    <source>
        <dbReference type="Proteomes" id="UP001530377"/>
    </source>
</evidence>
<gene>
    <name evidence="1" type="ORF">ACHAXA_011492</name>
</gene>
<sequence length="134" mass="14412">MVFGDGSEAFKGVGAPSLKSEVSVSSNTNRVILDSQELNAASTAFNLCCAEAYARFTELKRLKVHPGHMTAERDAVESCSAGVYNGIQSSCVAQYEAVKSCLSDNPDEWAKCASARRELDVCTVKNKLGELKEL</sequence>